<organism evidence="2 3">
    <name type="scientific">Actinomycetospora chlora</name>
    <dbReference type="NCBI Taxonomy" id="663608"/>
    <lineage>
        <taxon>Bacteria</taxon>
        <taxon>Bacillati</taxon>
        <taxon>Actinomycetota</taxon>
        <taxon>Actinomycetes</taxon>
        <taxon>Pseudonocardiales</taxon>
        <taxon>Pseudonocardiaceae</taxon>
        <taxon>Actinomycetospora</taxon>
    </lineage>
</organism>
<accession>A0ABP9CJ57</accession>
<protein>
    <submittedName>
        <fullName evidence="2">Uncharacterized protein</fullName>
    </submittedName>
</protein>
<dbReference type="Proteomes" id="UP001500928">
    <property type="component" value="Unassembled WGS sequence"/>
</dbReference>
<gene>
    <name evidence="2" type="ORF">GCM10023200_57600</name>
</gene>
<feature type="compositionally biased region" description="Low complexity" evidence="1">
    <location>
        <begin position="70"/>
        <end position="80"/>
    </location>
</feature>
<dbReference type="EMBL" id="BAABHO010000080">
    <property type="protein sequence ID" value="GAA4812329.1"/>
    <property type="molecule type" value="Genomic_DNA"/>
</dbReference>
<comment type="caution">
    <text evidence="2">The sequence shown here is derived from an EMBL/GenBank/DDBJ whole genome shotgun (WGS) entry which is preliminary data.</text>
</comment>
<proteinExistence type="predicted"/>
<name>A0ABP9CJ57_9PSEU</name>
<sequence>MDVPVPVTDNASARERTHKIAATPASVGSTTLRTAADRAVSGARRADRRPHSSLPAGAPPRRARTAPEQDGAVPGGPRAPVGDRRLRR</sequence>
<keyword evidence="3" id="KW-1185">Reference proteome</keyword>
<evidence type="ECO:0000313" key="3">
    <source>
        <dbReference type="Proteomes" id="UP001500928"/>
    </source>
</evidence>
<evidence type="ECO:0000313" key="2">
    <source>
        <dbReference type="EMBL" id="GAA4812329.1"/>
    </source>
</evidence>
<feature type="region of interest" description="Disordered" evidence="1">
    <location>
        <begin position="1"/>
        <end position="88"/>
    </location>
</feature>
<reference evidence="3" key="1">
    <citation type="journal article" date="2019" name="Int. J. Syst. Evol. Microbiol.">
        <title>The Global Catalogue of Microorganisms (GCM) 10K type strain sequencing project: providing services to taxonomists for standard genome sequencing and annotation.</title>
        <authorList>
            <consortium name="The Broad Institute Genomics Platform"/>
            <consortium name="The Broad Institute Genome Sequencing Center for Infectious Disease"/>
            <person name="Wu L."/>
            <person name="Ma J."/>
        </authorList>
    </citation>
    <scope>NUCLEOTIDE SEQUENCE [LARGE SCALE GENOMIC DNA]</scope>
    <source>
        <strain evidence="3">JCM 17979</strain>
    </source>
</reference>
<evidence type="ECO:0000256" key="1">
    <source>
        <dbReference type="SAM" id="MobiDB-lite"/>
    </source>
</evidence>